<evidence type="ECO:0000256" key="1">
    <source>
        <dbReference type="SAM" id="MobiDB-lite"/>
    </source>
</evidence>
<sequence>CRRRRRGGGSVAVRRGRPGRALRRPGGVLRRLRGRRPGRAERRPGAAGAPAQQRGGPRHRRGARAGGARLAGGRRLRREMGSGDPAARAGRGALGVPVPAAGSPARAGRRPGGGPCARERRAGRTRPAGAARGQRGPAARWALAAVPPRGSVRPARARPLAGRRRASSSRRPAREPGGASAQASDGMVLPFRRVSPHLGPAGAAFGPCRAIARDLLRWGRGYGKRHACCCQRSGHADPVGCTQEWPCARVTLGAGPRGSPDRWHSPNAMPGQ</sequence>
<feature type="non-terminal residue" evidence="2">
    <location>
        <position position="1"/>
    </location>
</feature>
<gene>
    <name evidence="2" type="ORF">PCOR1329_LOCUS22163</name>
</gene>
<evidence type="ECO:0000313" key="2">
    <source>
        <dbReference type="EMBL" id="CAK0820515.1"/>
    </source>
</evidence>
<name>A0ABN9RMX6_9DINO</name>
<feature type="compositionally biased region" description="Low complexity" evidence="1">
    <location>
        <begin position="125"/>
        <end position="142"/>
    </location>
</feature>
<dbReference type="EMBL" id="CAUYUJ010007369">
    <property type="protein sequence ID" value="CAK0820515.1"/>
    <property type="molecule type" value="Genomic_DNA"/>
</dbReference>
<organism evidence="2 3">
    <name type="scientific">Prorocentrum cordatum</name>
    <dbReference type="NCBI Taxonomy" id="2364126"/>
    <lineage>
        <taxon>Eukaryota</taxon>
        <taxon>Sar</taxon>
        <taxon>Alveolata</taxon>
        <taxon>Dinophyceae</taxon>
        <taxon>Prorocentrales</taxon>
        <taxon>Prorocentraceae</taxon>
        <taxon>Prorocentrum</taxon>
    </lineage>
</organism>
<protein>
    <submittedName>
        <fullName evidence="2">Uncharacterized protein</fullName>
    </submittedName>
</protein>
<keyword evidence="3" id="KW-1185">Reference proteome</keyword>
<reference evidence="2" key="1">
    <citation type="submission" date="2023-10" db="EMBL/GenBank/DDBJ databases">
        <authorList>
            <person name="Chen Y."/>
            <person name="Shah S."/>
            <person name="Dougan E. K."/>
            <person name="Thang M."/>
            <person name="Chan C."/>
        </authorList>
    </citation>
    <scope>NUCLEOTIDE SEQUENCE [LARGE SCALE GENOMIC DNA]</scope>
</reference>
<feature type="compositionally biased region" description="Low complexity" evidence="1">
    <location>
        <begin position="89"/>
        <end position="106"/>
    </location>
</feature>
<dbReference type="Proteomes" id="UP001189429">
    <property type="component" value="Unassembled WGS sequence"/>
</dbReference>
<feature type="region of interest" description="Disordered" evidence="1">
    <location>
        <begin position="1"/>
        <end position="184"/>
    </location>
</feature>
<accession>A0ABN9RMX6</accession>
<comment type="caution">
    <text evidence="2">The sequence shown here is derived from an EMBL/GenBank/DDBJ whole genome shotgun (WGS) entry which is preliminary data.</text>
</comment>
<feature type="compositionally biased region" description="Basic residues" evidence="1">
    <location>
        <begin position="14"/>
        <end position="23"/>
    </location>
</feature>
<evidence type="ECO:0000313" key="3">
    <source>
        <dbReference type="Proteomes" id="UP001189429"/>
    </source>
</evidence>
<feature type="compositionally biased region" description="Low complexity" evidence="1">
    <location>
        <begin position="45"/>
        <end position="55"/>
    </location>
</feature>
<proteinExistence type="predicted"/>